<dbReference type="FunFam" id="2.102.10.10:FF:000021">
    <property type="entry name" value="Ferredoxin, Rieske superfamily"/>
    <property type="match status" value="1"/>
</dbReference>
<gene>
    <name evidence="6" type="ORF">AVDCRST_MAG88-2841</name>
</gene>
<name>A0A6J4VFB5_9BACT</name>
<dbReference type="InterPro" id="IPR036922">
    <property type="entry name" value="Rieske_2Fe-2S_sf"/>
</dbReference>
<keyword evidence="3" id="KW-0408">Iron</keyword>
<sequence>MARYVVAGVDELPPGTRKIVDVAGRQIGVFNIGGEFFALRNRCPHQGGPLCEGRLAGRLEVAAPGEPFRYTRGGEILRCPWHSWEYDIRTGQSWFNPAKVRVRAYEVDVAPGESVKDASPAAEVTAISGTGVRTTGASNLRKGPYVVETYPVSVE</sequence>
<evidence type="ECO:0000256" key="4">
    <source>
        <dbReference type="ARBA" id="ARBA00023014"/>
    </source>
</evidence>
<feature type="domain" description="Rieske" evidence="5">
    <location>
        <begin position="4"/>
        <end position="116"/>
    </location>
</feature>
<evidence type="ECO:0000259" key="5">
    <source>
        <dbReference type="PROSITE" id="PS51296"/>
    </source>
</evidence>
<dbReference type="CDD" id="cd03467">
    <property type="entry name" value="Rieske"/>
    <property type="match status" value="1"/>
</dbReference>
<evidence type="ECO:0000256" key="3">
    <source>
        <dbReference type="ARBA" id="ARBA00023004"/>
    </source>
</evidence>
<reference evidence="6" key="1">
    <citation type="submission" date="2020-02" db="EMBL/GenBank/DDBJ databases">
        <authorList>
            <person name="Meier V. D."/>
        </authorList>
    </citation>
    <scope>NUCLEOTIDE SEQUENCE</scope>
    <source>
        <strain evidence="6">AVDCRST_MAG88</strain>
    </source>
</reference>
<dbReference type="PANTHER" id="PTHR21496">
    <property type="entry name" value="FERREDOXIN-RELATED"/>
    <property type="match status" value="1"/>
</dbReference>
<dbReference type="Gene3D" id="2.102.10.10">
    <property type="entry name" value="Rieske [2Fe-2S] iron-sulphur domain"/>
    <property type="match status" value="1"/>
</dbReference>
<evidence type="ECO:0000313" key="6">
    <source>
        <dbReference type="EMBL" id="CAA9576200.1"/>
    </source>
</evidence>
<protein>
    <recommendedName>
        <fullName evidence="5">Rieske domain-containing protein</fullName>
    </recommendedName>
</protein>
<evidence type="ECO:0000256" key="2">
    <source>
        <dbReference type="ARBA" id="ARBA00022723"/>
    </source>
</evidence>
<dbReference type="GO" id="GO:0046872">
    <property type="term" value="F:metal ion binding"/>
    <property type="evidence" value="ECO:0007669"/>
    <property type="project" value="UniProtKB-KW"/>
</dbReference>
<dbReference type="Pfam" id="PF00355">
    <property type="entry name" value="Rieske"/>
    <property type="match status" value="1"/>
</dbReference>
<proteinExistence type="predicted"/>
<dbReference type="AlphaFoldDB" id="A0A6J4VFB5"/>
<keyword evidence="4" id="KW-0411">Iron-sulfur</keyword>
<keyword evidence="2" id="KW-0479">Metal-binding</keyword>
<organism evidence="6">
    <name type="scientific">uncultured Thermomicrobiales bacterium</name>
    <dbReference type="NCBI Taxonomy" id="1645740"/>
    <lineage>
        <taxon>Bacteria</taxon>
        <taxon>Pseudomonadati</taxon>
        <taxon>Thermomicrobiota</taxon>
        <taxon>Thermomicrobia</taxon>
        <taxon>Thermomicrobiales</taxon>
        <taxon>environmental samples</taxon>
    </lineage>
</organism>
<feature type="non-terminal residue" evidence="6">
    <location>
        <position position="155"/>
    </location>
</feature>
<dbReference type="PROSITE" id="PS51296">
    <property type="entry name" value="RIESKE"/>
    <property type="match status" value="1"/>
</dbReference>
<dbReference type="EMBL" id="CADCWM010000688">
    <property type="protein sequence ID" value="CAA9576200.1"/>
    <property type="molecule type" value="Genomic_DNA"/>
</dbReference>
<keyword evidence="1" id="KW-0001">2Fe-2S</keyword>
<dbReference type="SUPFAM" id="SSF50022">
    <property type="entry name" value="ISP domain"/>
    <property type="match status" value="1"/>
</dbReference>
<dbReference type="InterPro" id="IPR017941">
    <property type="entry name" value="Rieske_2Fe-2S"/>
</dbReference>
<dbReference type="PANTHER" id="PTHR21496:SF23">
    <property type="entry name" value="3-PHENYLPROPIONATE_CINNAMIC ACID DIOXYGENASE FERREDOXIN SUBUNIT"/>
    <property type="match status" value="1"/>
</dbReference>
<accession>A0A6J4VFB5</accession>
<evidence type="ECO:0000256" key="1">
    <source>
        <dbReference type="ARBA" id="ARBA00022714"/>
    </source>
</evidence>
<dbReference type="GO" id="GO:0051537">
    <property type="term" value="F:2 iron, 2 sulfur cluster binding"/>
    <property type="evidence" value="ECO:0007669"/>
    <property type="project" value="UniProtKB-KW"/>
</dbReference>